<dbReference type="Gene3D" id="1.20.5.170">
    <property type="match status" value="1"/>
</dbReference>
<organism evidence="3 4">
    <name type="scientific">Ostreobium quekettii</name>
    <dbReference type="NCBI Taxonomy" id="121088"/>
    <lineage>
        <taxon>Eukaryota</taxon>
        <taxon>Viridiplantae</taxon>
        <taxon>Chlorophyta</taxon>
        <taxon>core chlorophytes</taxon>
        <taxon>Ulvophyceae</taxon>
        <taxon>TCBD clade</taxon>
        <taxon>Bryopsidales</taxon>
        <taxon>Ostreobineae</taxon>
        <taxon>Ostreobiaceae</taxon>
        <taxon>Ostreobium</taxon>
    </lineage>
</organism>
<reference evidence="3" key="1">
    <citation type="submission" date="2020-12" db="EMBL/GenBank/DDBJ databases">
        <authorList>
            <person name="Iha C."/>
        </authorList>
    </citation>
    <scope>NUCLEOTIDE SEQUENCE</scope>
</reference>
<comment type="caution">
    <text evidence="3">The sequence shown here is derived from an EMBL/GenBank/DDBJ whole genome shotgun (WGS) entry which is preliminary data.</text>
</comment>
<dbReference type="Proteomes" id="UP000708148">
    <property type="component" value="Unassembled WGS sequence"/>
</dbReference>
<dbReference type="InterPro" id="IPR046347">
    <property type="entry name" value="bZIP_sf"/>
</dbReference>
<evidence type="ECO:0000313" key="3">
    <source>
        <dbReference type="EMBL" id="CAD7701962.1"/>
    </source>
</evidence>
<evidence type="ECO:0000259" key="2">
    <source>
        <dbReference type="PROSITE" id="PS50217"/>
    </source>
</evidence>
<feature type="region of interest" description="Disordered" evidence="1">
    <location>
        <begin position="22"/>
        <end position="101"/>
    </location>
</feature>
<keyword evidence="4" id="KW-1185">Reference proteome</keyword>
<dbReference type="Pfam" id="PF07716">
    <property type="entry name" value="bZIP_2"/>
    <property type="match status" value="1"/>
</dbReference>
<proteinExistence type="predicted"/>
<dbReference type="EMBL" id="CAJHUC010001669">
    <property type="protein sequence ID" value="CAD7701962.1"/>
    <property type="molecule type" value="Genomic_DNA"/>
</dbReference>
<gene>
    <name evidence="3" type="ORF">OSTQU699_LOCUS7319</name>
</gene>
<accession>A0A8S1J3F0</accession>
<dbReference type="PROSITE" id="PS50217">
    <property type="entry name" value="BZIP"/>
    <property type="match status" value="1"/>
</dbReference>
<feature type="domain" description="BZIP" evidence="2">
    <location>
        <begin position="76"/>
        <end position="118"/>
    </location>
</feature>
<dbReference type="InterPro" id="IPR004827">
    <property type="entry name" value="bZIP"/>
</dbReference>
<evidence type="ECO:0000313" key="4">
    <source>
        <dbReference type="Proteomes" id="UP000708148"/>
    </source>
</evidence>
<dbReference type="AlphaFoldDB" id="A0A8S1J3F0"/>
<dbReference type="SUPFAM" id="SSF57959">
    <property type="entry name" value="Leucine zipper domain"/>
    <property type="match status" value="1"/>
</dbReference>
<feature type="compositionally biased region" description="Polar residues" evidence="1">
    <location>
        <begin position="29"/>
        <end position="41"/>
    </location>
</feature>
<protein>
    <recommendedName>
        <fullName evidence="2">BZIP domain-containing protein</fullName>
    </recommendedName>
</protein>
<evidence type="ECO:0000256" key="1">
    <source>
        <dbReference type="SAM" id="MobiDB-lite"/>
    </source>
</evidence>
<dbReference type="GO" id="GO:0003700">
    <property type="term" value="F:DNA-binding transcription factor activity"/>
    <property type="evidence" value="ECO:0007669"/>
    <property type="project" value="InterPro"/>
</dbReference>
<sequence>MPRISRCNRLKSLWSGCDAALGADRDAAPSSSGQPSCTGETQGDDGGACSAAVGSATGSPPGRQTAGSVGTACEEEEKKRRTRIRNRENAQNSRRRKKMMQEEIDKKTQRLEGENRSLWTRGLLGVTALGRHQLDHKVLPVEAPRASALWRAGLEGLKGTAQHMEPFLARPRLGQAVKGTMGNPLEDLLGPSPRESKPLPQRRCWRPCARWQPSSPRFHFGLRP</sequence>
<feature type="region of interest" description="Disordered" evidence="1">
    <location>
        <begin position="182"/>
        <end position="202"/>
    </location>
</feature>
<dbReference type="SMART" id="SM00338">
    <property type="entry name" value="BRLZ"/>
    <property type="match status" value="1"/>
</dbReference>
<name>A0A8S1J3F0_9CHLO</name>